<dbReference type="EC" id="5.4.3.8" evidence="4"/>
<dbReference type="SUPFAM" id="SSF53383">
    <property type="entry name" value="PLP-dependent transferases"/>
    <property type="match status" value="1"/>
</dbReference>
<evidence type="ECO:0000256" key="2">
    <source>
        <dbReference type="ARBA" id="ARBA00004819"/>
    </source>
</evidence>
<accession>A0A6A7Y9Q9</accession>
<dbReference type="InterPro" id="IPR015422">
    <property type="entry name" value="PyrdxlP-dep_Trfase_small"/>
</dbReference>
<evidence type="ECO:0000256" key="4">
    <source>
        <dbReference type="ARBA" id="ARBA00012143"/>
    </source>
</evidence>
<dbReference type="FunFam" id="3.40.640.10:FF:000021">
    <property type="entry name" value="Glutamate-1-semialdehyde 2,1-aminomutase"/>
    <property type="match status" value="1"/>
</dbReference>
<comment type="cofactor">
    <cofactor evidence="1">
        <name>pyridoxal 5'-phosphate</name>
        <dbReference type="ChEBI" id="CHEBI:597326"/>
    </cofactor>
</comment>
<evidence type="ECO:0000256" key="1">
    <source>
        <dbReference type="ARBA" id="ARBA00001933"/>
    </source>
</evidence>
<dbReference type="GO" id="GO:0042286">
    <property type="term" value="F:glutamate-1-semialdehyde 2,1-aminomutase activity"/>
    <property type="evidence" value="ECO:0007669"/>
    <property type="project" value="UniProtKB-EC"/>
</dbReference>
<dbReference type="InterPro" id="IPR005814">
    <property type="entry name" value="Aminotrans_3"/>
</dbReference>
<keyword evidence="7" id="KW-0413">Isomerase</keyword>
<dbReference type="GO" id="GO:0008483">
    <property type="term" value="F:transaminase activity"/>
    <property type="evidence" value="ECO:0007669"/>
    <property type="project" value="UniProtKB-KW"/>
</dbReference>
<dbReference type="CDD" id="cd00610">
    <property type="entry name" value="OAT_like"/>
    <property type="match status" value="1"/>
</dbReference>
<dbReference type="Pfam" id="PF00202">
    <property type="entry name" value="Aminotran_3"/>
    <property type="match status" value="1"/>
</dbReference>
<sequence>MAGRRGRWGDDRSGEEARVGAIYKNAARYAKSRHLFEEARKVIPGGVNSTARATWSGWDPHPLFVEGGDGAQLTDVDGNTYLDYLLGLGPMILGHRPKAITKAVVEAIETHGTVFALPMAAEIALAEKLIASVPSLEQVRLCNTGTEAVLYAIRLARAFTGRRKIIRFEGMYHGFSDGVYWSKHPNPETSGSDRAPIPVPQGPGMPASIADSLIILPWNDAALVREVIEREGADIAAVLTEPVMCNTGCILPEPGFLEALREITHKAGVVLIFDEVITGFRLALGGAQAKYGVTPDLSTFAKGLGGGFPVAAMGGRADIMSLVADGTVSMAGTYAGNVIAVSAANAAMATLSEPGLYDRLYEVCDRLRFGLEAVFRDAGIPTRVAGIGPVFQVWFSDHDIRDYRDAARHASHSLFRIWWEEMLERGILFHPGAFENLFVSFAHTVDDVDRTLAAAREVAQIIRNR</sequence>
<reference evidence="11 12" key="1">
    <citation type="submission" date="2019-09" db="EMBL/GenBank/DDBJ databases">
        <title>Segnochrobactrum spirostomi gen. nov., sp. nov., isolated from the ciliate Spirostomum cf. yagiui and description of a novel family, Segnochrobactraceae fam. nov. within the order Rhizobiales of the class Alphaproteobacteria.</title>
        <authorList>
            <person name="Akter S."/>
            <person name="Shazib S.U.A."/>
            <person name="Shin M.K."/>
        </authorList>
    </citation>
    <scope>NUCLEOTIDE SEQUENCE [LARGE SCALE GENOMIC DNA]</scope>
    <source>
        <strain evidence="11 12">Sp-1</strain>
    </source>
</reference>
<dbReference type="PROSITE" id="PS00600">
    <property type="entry name" value="AA_TRANSFER_CLASS_3"/>
    <property type="match status" value="1"/>
</dbReference>
<evidence type="ECO:0000256" key="8">
    <source>
        <dbReference type="ARBA" id="ARBA00023244"/>
    </source>
</evidence>
<dbReference type="GO" id="GO:0006779">
    <property type="term" value="P:porphyrin-containing compound biosynthetic process"/>
    <property type="evidence" value="ECO:0007669"/>
    <property type="project" value="UniProtKB-KW"/>
</dbReference>
<name>A0A6A7Y9Q9_9HYPH</name>
<evidence type="ECO:0000256" key="5">
    <source>
        <dbReference type="ARBA" id="ARBA00015416"/>
    </source>
</evidence>
<dbReference type="Proteomes" id="UP000332515">
    <property type="component" value="Unassembled WGS sequence"/>
</dbReference>
<dbReference type="Gene3D" id="3.90.1150.10">
    <property type="entry name" value="Aspartate Aminotransferase, domain 1"/>
    <property type="match status" value="1"/>
</dbReference>
<evidence type="ECO:0000256" key="3">
    <source>
        <dbReference type="ARBA" id="ARBA00008981"/>
    </source>
</evidence>
<organism evidence="11 12">
    <name type="scientific">Segnochrobactrum spirostomi</name>
    <dbReference type="NCBI Taxonomy" id="2608987"/>
    <lineage>
        <taxon>Bacteria</taxon>
        <taxon>Pseudomonadati</taxon>
        <taxon>Pseudomonadota</taxon>
        <taxon>Alphaproteobacteria</taxon>
        <taxon>Hyphomicrobiales</taxon>
        <taxon>Segnochrobactraceae</taxon>
        <taxon>Segnochrobactrum</taxon>
    </lineage>
</organism>
<gene>
    <name evidence="11" type="ORF">F0357_23090</name>
</gene>
<dbReference type="PANTHER" id="PTHR43713:SF3">
    <property type="entry name" value="GLUTAMATE-1-SEMIALDEHYDE 2,1-AMINOMUTASE 1, CHLOROPLASTIC-RELATED"/>
    <property type="match status" value="1"/>
</dbReference>
<dbReference type="AlphaFoldDB" id="A0A6A7Y9Q9"/>
<dbReference type="NCBIfam" id="NF000818">
    <property type="entry name" value="PRK00062.1"/>
    <property type="match status" value="1"/>
</dbReference>
<keyword evidence="11" id="KW-0808">Transferase</keyword>
<evidence type="ECO:0000256" key="9">
    <source>
        <dbReference type="ARBA" id="ARBA00031365"/>
    </source>
</evidence>
<keyword evidence="11" id="KW-0032">Aminotransferase</keyword>
<comment type="caution">
    <text evidence="11">The sequence shown here is derived from an EMBL/GenBank/DDBJ whole genome shotgun (WGS) entry which is preliminary data.</text>
</comment>
<keyword evidence="8" id="KW-0627">Porphyrin biosynthesis</keyword>
<keyword evidence="6 10" id="KW-0663">Pyridoxal phosphate</keyword>
<comment type="pathway">
    <text evidence="2">Porphyrin-containing compound metabolism; protoporphyrin-IX biosynthesis; 5-aminolevulinate from L-glutamyl-tRNA(Glu): step 2/2.</text>
</comment>
<evidence type="ECO:0000256" key="10">
    <source>
        <dbReference type="RuleBase" id="RU003560"/>
    </source>
</evidence>
<protein>
    <recommendedName>
        <fullName evidence="5">Glutamate-1-semialdehyde 2,1-aminomutase</fullName>
        <ecNumber evidence="4">5.4.3.8</ecNumber>
    </recommendedName>
    <alternativeName>
        <fullName evidence="9">Glutamate-1-semialdehyde aminotransferase</fullName>
    </alternativeName>
</protein>
<evidence type="ECO:0000256" key="6">
    <source>
        <dbReference type="ARBA" id="ARBA00022898"/>
    </source>
</evidence>
<evidence type="ECO:0000313" key="12">
    <source>
        <dbReference type="Proteomes" id="UP000332515"/>
    </source>
</evidence>
<evidence type="ECO:0000313" key="11">
    <source>
        <dbReference type="EMBL" id="MQT15485.1"/>
    </source>
</evidence>
<keyword evidence="12" id="KW-1185">Reference proteome</keyword>
<dbReference type="Gene3D" id="3.40.640.10">
    <property type="entry name" value="Type I PLP-dependent aspartate aminotransferase-like (Major domain)"/>
    <property type="match status" value="1"/>
</dbReference>
<dbReference type="GO" id="GO:0030170">
    <property type="term" value="F:pyridoxal phosphate binding"/>
    <property type="evidence" value="ECO:0007669"/>
    <property type="project" value="InterPro"/>
</dbReference>
<proteinExistence type="inferred from homology"/>
<dbReference type="InterPro" id="IPR015424">
    <property type="entry name" value="PyrdxlP-dep_Trfase"/>
</dbReference>
<dbReference type="InterPro" id="IPR049704">
    <property type="entry name" value="Aminotrans_3_PPA_site"/>
</dbReference>
<comment type="similarity">
    <text evidence="3">Belongs to the class-III pyridoxal-phosphate-dependent aminotransferase family. HemL subfamily.</text>
</comment>
<dbReference type="EMBL" id="VWNA01000003">
    <property type="protein sequence ID" value="MQT15485.1"/>
    <property type="molecule type" value="Genomic_DNA"/>
</dbReference>
<dbReference type="InterPro" id="IPR015421">
    <property type="entry name" value="PyrdxlP-dep_Trfase_major"/>
</dbReference>
<evidence type="ECO:0000256" key="7">
    <source>
        <dbReference type="ARBA" id="ARBA00023235"/>
    </source>
</evidence>
<dbReference type="PANTHER" id="PTHR43713">
    <property type="entry name" value="GLUTAMATE-1-SEMIALDEHYDE 2,1-AMINOMUTASE"/>
    <property type="match status" value="1"/>
</dbReference>